<dbReference type="EMBL" id="SACT01000007">
    <property type="protein sequence ID" value="RVT49601.1"/>
    <property type="molecule type" value="Genomic_DNA"/>
</dbReference>
<comment type="caution">
    <text evidence="2">The sequence shown here is derived from an EMBL/GenBank/DDBJ whole genome shotgun (WGS) entry which is preliminary data.</text>
</comment>
<evidence type="ECO:0000313" key="2">
    <source>
        <dbReference type="EMBL" id="RVT49601.1"/>
    </source>
</evidence>
<sequence>MSPAVQALGAADVAPTPPAPGRSCPLHYRYRPEDLAVPPPAGLQDLEVLYVVGGLYGNLVALHRVLQLFSQESGRKALVFNGDFHWFDAEPAWFDAVQQGVLAHWAIRGNVETELADEAAAGDAGCGCAYPDWVDNAVVDRSNRIHARLRSVTSAAQRRTLAKLPMWLRADVGGCRVGIVHGDAQSLAGWGFAQEHLREPAGRDLARPWFAASGVDAFACSHTCLPVFQRLRLEADAAPRHWILNNGAAGMPNFQGDGAGLLTRIALRPYRGPERRFGVRAGLDHVHAEAIAIDVDAATWRARFQATWPEGSDAHLSYFDRIAHGPAYRVADAVRSED</sequence>
<dbReference type="Gene3D" id="3.60.21.10">
    <property type="match status" value="1"/>
</dbReference>
<protein>
    <recommendedName>
        <fullName evidence="1">Calcineurin-like phosphoesterase domain-containing protein</fullName>
    </recommendedName>
</protein>
<dbReference type="InterPro" id="IPR004843">
    <property type="entry name" value="Calcineurin-like_PHP"/>
</dbReference>
<dbReference type="InterPro" id="IPR029052">
    <property type="entry name" value="Metallo-depent_PP-like"/>
</dbReference>
<dbReference type="GO" id="GO:0016787">
    <property type="term" value="F:hydrolase activity"/>
    <property type="evidence" value="ECO:0007669"/>
    <property type="project" value="InterPro"/>
</dbReference>
<dbReference type="SUPFAM" id="SSF56300">
    <property type="entry name" value="Metallo-dependent phosphatases"/>
    <property type="match status" value="1"/>
</dbReference>
<reference evidence="2 3" key="1">
    <citation type="submission" date="2019-01" db="EMBL/GenBank/DDBJ databases">
        <authorList>
            <person name="Chen W.-M."/>
        </authorList>
    </citation>
    <scope>NUCLEOTIDE SEQUENCE [LARGE SCALE GENOMIC DNA]</scope>
    <source>
        <strain evidence="2 3">ICH-3</strain>
    </source>
</reference>
<organism evidence="2 3">
    <name type="scientific">Rubrivivax albus</name>
    <dbReference type="NCBI Taxonomy" id="2499835"/>
    <lineage>
        <taxon>Bacteria</taxon>
        <taxon>Pseudomonadati</taxon>
        <taxon>Pseudomonadota</taxon>
        <taxon>Betaproteobacteria</taxon>
        <taxon>Burkholderiales</taxon>
        <taxon>Sphaerotilaceae</taxon>
        <taxon>Rubrivivax</taxon>
    </lineage>
</organism>
<proteinExistence type="predicted"/>
<name>A0A437JRM8_9BURK</name>
<gene>
    <name evidence="2" type="ORF">ENE75_18270</name>
</gene>
<evidence type="ECO:0000259" key="1">
    <source>
        <dbReference type="Pfam" id="PF00149"/>
    </source>
</evidence>
<dbReference type="OrthoDB" id="6953533at2"/>
<feature type="domain" description="Calcineurin-like phosphoesterase" evidence="1">
    <location>
        <begin position="55"/>
        <end position="224"/>
    </location>
</feature>
<dbReference type="AlphaFoldDB" id="A0A437JRM8"/>
<dbReference type="Proteomes" id="UP000288178">
    <property type="component" value="Unassembled WGS sequence"/>
</dbReference>
<evidence type="ECO:0000313" key="3">
    <source>
        <dbReference type="Proteomes" id="UP000288178"/>
    </source>
</evidence>
<dbReference type="RefSeq" id="WP_128199773.1">
    <property type="nucleotide sequence ID" value="NZ_SACT01000007.1"/>
</dbReference>
<dbReference type="Pfam" id="PF00149">
    <property type="entry name" value="Metallophos"/>
    <property type="match status" value="1"/>
</dbReference>
<accession>A0A437JRM8</accession>
<keyword evidence="3" id="KW-1185">Reference proteome</keyword>